<proteinExistence type="predicted"/>
<name>A0A2P2NCN2_RHIMU</name>
<protein>
    <submittedName>
        <fullName evidence="1">Uncharacterized protein</fullName>
    </submittedName>
</protein>
<organism evidence="1">
    <name type="scientific">Rhizophora mucronata</name>
    <name type="common">Asiatic mangrove</name>
    <dbReference type="NCBI Taxonomy" id="61149"/>
    <lineage>
        <taxon>Eukaryota</taxon>
        <taxon>Viridiplantae</taxon>
        <taxon>Streptophyta</taxon>
        <taxon>Embryophyta</taxon>
        <taxon>Tracheophyta</taxon>
        <taxon>Spermatophyta</taxon>
        <taxon>Magnoliopsida</taxon>
        <taxon>eudicotyledons</taxon>
        <taxon>Gunneridae</taxon>
        <taxon>Pentapetalae</taxon>
        <taxon>rosids</taxon>
        <taxon>fabids</taxon>
        <taxon>Malpighiales</taxon>
        <taxon>Rhizophoraceae</taxon>
        <taxon>Rhizophora</taxon>
    </lineage>
</organism>
<sequence>MSPLELCVIYREVSFLAILQLLFSLS</sequence>
<dbReference type="AlphaFoldDB" id="A0A2P2NCN2"/>
<dbReference type="EMBL" id="GGEC01059759">
    <property type="protein sequence ID" value="MBX40243.1"/>
    <property type="molecule type" value="Transcribed_RNA"/>
</dbReference>
<evidence type="ECO:0000313" key="1">
    <source>
        <dbReference type="EMBL" id="MBX40243.1"/>
    </source>
</evidence>
<reference evidence="1" key="1">
    <citation type="submission" date="2018-02" db="EMBL/GenBank/DDBJ databases">
        <title>Rhizophora mucronata_Transcriptome.</title>
        <authorList>
            <person name="Meera S.P."/>
            <person name="Sreeshan A."/>
            <person name="Augustine A."/>
        </authorList>
    </citation>
    <scope>NUCLEOTIDE SEQUENCE</scope>
    <source>
        <tissue evidence="1">Leaf</tissue>
    </source>
</reference>
<accession>A0A2P2NCN2</accession>